<dbReference type="SUPFAM" id="SSF52728">
    <property type="entry name" value="PTS IIb component"/>
    <property type="match status" value="1"/>
</dbReference>
<dbReference type="EMBL" id="DVHC01000050">
    <property type="protein sequence ID" value="HIR59335.1"/>
    <property type="molecule type" value="Genomic_DNA"/>
</dbReference>
<keyword evidence="7" id="KW-0418">Kinase</keyword>
<dbReference type="Pfam" id="PF03830">
    <property type="entry name" value="PTSIIB_sorb"/>
    <property type="match status" value="1"/>
</dbReference>
<comment type="subcellular location">
    <subcellularLocation>
        <location evidence="1">Cytoplasm</location>
    </subcellularLocation>
</comment>
<dbReference type="InterPro" id="IPR004720">
    <property type="entry name" value="PTS_IIB_sorbose-sp"/>
</dbReference>
<feature type="active site" description="Pros-phosphohistidine intermediate; for EIIB activity" evidence="8">
    <location>
        <position position="18"/>
    </location>
</feature>
<accession>A0A9D1J3H9</accession>
<dbReference type="Proteomes" id="UP000824232">
    <property type="component" value="Unassembled WGS sequence"/>
</dbReference>
<evidence type="ECO:0000256" key="2">
    <source>
        <dbReference type="ARBA" id="ARBA00022448"/>
    </source>
</evidence>
<evidence type="ECO:0000256" key="6">
    <source>
        <dbReference type="ARBA" id="ARBA00022683"/>
    </source>
</evidence>
<proteinExistence type="predicted"/>
<reference evidence="11" key="2">
    <citation type="journal article" date="2021" name="PeerJ">
        <title>Extensive microbial diversity within the chicken gut microbiome revealed by metagenomics and culture.</title>
        <authorList>
            <person name="Gilroy R."/>
            <person name="Ravi A."/>
            <person name="Getino M."/>
            <person name="Pursley I."/>
            <person name="Horton D.L."/>
            <person name="Alikhan N.F."/>
            <person name="Baker D."/>
            <person name="Gharbi K."/>
            <person name="Hall N."/>
            <person name="Watson M."/>
            <person name="Adriaenssens E.M."/>
            <person name="Foster-Nyarko E."/>
            <person name="Jarju S."/>
            <person name="Secka A."/>
            <person name="Antonio M."/>
            <person name="Oren A."/>
            <person name="Chaudhuri R.R."/>
            <person name="La Ragione R."/>
            <person name="Hildebrand F."/>
            <person name="Pallen M.J."/>
        </authorList>
    </citation>
    <scope>NUCLEOTIDE SEQUENCE</scope>
    <source>
        <strain evidence="11">CHK184-20233</strain>
    </source>
</reference>
<evidence type="ECO:0000256" key="9">
    <source>
        <dbReference type="PIRSR" id="PIRSR618455-2"/>
    </source>
</evidence>
<feature type="domain" description="PTS EIIB type-4" evidence="10">
    <location>
        <begin position="3"/>
        <end position="157"/>
    </location>
</feature>
<organism evidence="11 12">
    <name type="scientific">Candidatus Onthousia excrementipullorum</name>
    <dbReference type="NCBI Taxonomy" id="2840884"/>
    <lineage>
        <taxon>Bacteria</taxon>
        <taxon>Bacillati</taxon>
        <taxon>Bacillota</taxon>
        <taxon>Bacilli</taxon>
        <taxon>Candidatus Onthousia</taxon>
    </lineage>
</organism>
<evidence type="ECO:0000313" key="12">
    <source>
        <dbReference type="Proteomes" id="UP000824232"/>
    </source>
</evidence>
<keyword evidence="2" id="KW-0813">Transport</keyword>
<keyword evidence="4" id="KW-0762">Sugar transport</keyword>
<name>A0A9D1J3H9_9FIRM</name>
<dbReference type="GO" id="GO:0008982">
    <property type="term" value="F:protein-N(PI)-phosphohistidine-sugar phosphotransferase activity"/>
    <property type="evidence" value="ECO:0007669"/>
    <property type="project" value="InterPro"/>
</dbReference>
<dbReference type="GO" id="GO:0005737">
    <property type="term" value="C:cytoplasm"/>
    <property type="evidence" value="ECO:0007669"/>
    <property type="project" value="UniProtKB-SubCell"/>
</dbReference>
<gene>
    <name evidence="11" type="primary">agaB</name>
    <name evidence="11" type="ORF">IAB38_04720</name>
</gene>
<evidence type="ECO:0000256" key="8">
    <source>
        <dbReference type="PIRSR" id="PIRSR618455-1"/>
    </source>
</evidence>
<protein>
    <submittedName>
        <fullName evidence="11">PTS N-acetylgalactosamine transporter subunit IIB</fullName>
    </submittedName>
</protein>
<dbReference type="GO" id="GO:0016301">
    <property type="term" value="F:kinase activity"/>
    <property type="evidence" value="ECO:0007669"/>
    <property type="project" value="UniProtKB-KW"/>
</dbReference>
<evidence type="ECO:0000256" key="5">
    <source>
        <dbReference type="ARBA" id="ARBA00022679"/>
    </source>
</evidence>
<evidence type="ECO:0000259" key="10">
    <source>
        <dbReference type="PROSITE" id="PS51101"/>
    </source>
</evidence>
<dbReference type="PROSITE" id="PS51101">
    <property type="entry name" value="PTS_EIIB_TYPE_4"/>
    <property type="match status" value="1"/>
</dbReference>
<dbReference type="NCBIfam" id="TIGR00854">
    <property type="entry name" value="pts-sorbose"/>
    <property type="match status" value="1"/>
</dbReference>
<reference evidence="11" key="1">
    <citation type="submission" date="2020-10" db="EMBL/GenBank/DDBJ databases">
        <authorList>
            <person name="Gilroy R."/>
        </authorList>
    </citation>
    <scope>NUCLEOTIDE SEQUENCE</scope>
    <source>
        <strain evidence="11">CHK184-20233</strain>
    </source>
</reference>
<evidence type="ECO:0000256" key="7">
    <source>
        <dbReference type="ARBA" id="ARBA00022777"/>
    </source>
</evidence>
<dbReference type="InterPro" id="IPR018455">
    <property type="entry name" value="PTS_IIB_sorbose-sp_subgr"/>
</dbReference>
<keyword evidence="6" id="KW-0598">Phosphotransferase system</keyword>
<evidence type="ECO:0000256" key="4">
    <source>
        <dbReference type="ARBA" id="ARBA00022597"/>
    </source>
</evidence>
<dbReference type="Gene3D" id="3.40.35.10">
    <property type="entry name" value="Phosphotransferase system, sorbose subfamily IIB component"/>
    <property type="match status" value="1"/>
</dbReference>
<keyword evidence="5" id="KW-0808">Transferase</keyword>
<dbReference type="InterPro" id="IPR036667">
    <property type="entry name" value="PTS_IIB_sorbose-sp_sf"/>
</dbReference>
<evidence type="ECO:0000256" key="3">
    <source>
        <dbReference type="ARBA" id="ARBA00022490"/>
    </source>
</evidence>
<keyword evidence="3" id="KW-0963">Cytoplasm</keyword>
<feature type="modified residue" description="Phosphohistidine; by EIIA" evidence="9">
    <location>
        <position position="18"/>
    </location>
</feature>
<evidence type="ECO:0000256" key="1">
    <source>
        <dbReference type="ARBA" id="ARBA00004496"/>
    </source>
</evidence>
<dbReference type="GO" id="GO:0009401">
    <property type="term" value="P:phosphoenolpyruvate-dependent sugar phosphotransferase system"/>
    <property type="evidence" value="ECO:0007669"/>
    <property type="project" value="UniProtKB-KW"/>
</dbReference>
<dbReference type="NCBIfam" id="NF007288">
    <property type="entry name" value="PRK09756.1"/>
    <property type="match status" value="1"/>
</dbReference>
<evidence type="ECO:0000313" key="11">
    <source>
        <dbReference type="EMBL" id="HIR59335.1"/>
    </source>
</evidence>
<sequence>MAKDNNILLARIDNRLIHGQIVCLWAGAVGANLIVVADDETAENEIEQSVMKMAASSLGYDTRFFTIQKTIDIIDKASDDQHILLICQTPKDLRRVIEGGVKIKEVDIGNMYYDEGEKKLTDKVSVSKEDLDDLNYIKKHVDKIYIQDTPDSPKEEF</sequence>
<dbReference type="AlphaFoldDB" id="A0A9D1J3H9"/>
<comment type="caution">
    <text evidence="11">The sequence shown here is derived from an EMBL/GenBank/DDBJ whole genome shotgun (WGS) entry which is preliminary data.</text>
</comment>